<reference evidence="2 3" key="1">
    <citation type="submission" date="2016-04" db="EMBL/GenBank/DDBJ databases">
        <title>Complete genome sequence of Dokdonella koreensis DS-123T.</title>
        <authorList>
            <person name="Kim J.F."/>
            <person name="Lee H."/>
            <person name="Kwak M.-J."/>
        </authorList>
    </citation>
    <scope>NUCLEOTIDE SEQUENCE [LARGE SCALE GENOMIC DNA]</scope>
    <source>
        <strain evidence="2 3">DS-123</strain>
    </source>
</reference>
<dbReference type="AlphaFoldDB" id="A0A160DVV7"/>
<keyword evidence="3" id="KW-1185">Reference proteome</keyword>
<sequence length="380" mass="40354">MSVFRTLCRCAQVLACVIALAHAATAAPVDATAAEPMTLDLEAPGSSSPMLAPLLRMHGTWPDSCVPKIQSVRLAGGEIDVVARTATLDCRAGATPYEQRANPALQAGLLHLPPRVYAVRVHLARGTETPHLHRIDLLDATENEPAPAVENGFWWSAALGDDHVPALAGSGISLERQGDQLAAGLFGFDAGGAPTWFFGSARLDQRTARIPLVRLRNGEDLFGEAPAHPVAEIGPELLIEFTGPAQARAWLVRPSATGSADAIDVRPLLLQRTAFAGPEPGRGWSGRWVQVDDGDRDYAPLLELTPSGSEDGDSFRLEDSRAGVTLTCRIAPQPADLPPAICTLFQGGSKVVAVFDRIGIDRLEGRTATGGRTRLVRIAD</sequence>
<feature type="chain" id="PRO_5007813176" description="Secreted protein" evidence="1">
    <location>
        <begin position="27"/>
        <end position="380"/>
    </location>
</feature>
<organism evidence="2 3">
    <name type="scientific">Dokdonella koreensis DS-123</name>
    <dbReference type="NCBI Taxonomy" id="1300342"/>
    <lineage>
        <taxon>Bacteria</taxon>
        <taxon>Pseudomonadati</taxon>
        <taxon>Pseudomonadota</taxon>
        <taxon>Gammaproteobacteria</taxon>
        <taxon>Lysobacterales</taxon>
        <taxon>Rhodanobacteraceae</taxon>
        <taxon>Dokdonella</taxon>
    </lineage>
</organism>
<dbReference type="KEGG" id="dko:I596_2712"/>
<evidence type="ECO:0000256" key="1">
    <source>
        <dbReference type="SAM" id="SignalP"/>
    </source>
</evidence>
<keyword evidence="1" id="KW-0732">Signal</keyword>
<accession>A0A160DVV7</accession>
<name>A0A160DVV7_9GAMM</name>
<dbReference type="Proteomes" id="UP000076830">
    <property type="component" value="Chromosome"/>
</dbReference>
<evidence type="ECO:0000313" key="3">
    <source>
        <dbReference type="Proteomes" id="UP000076830"/>
    </source>
</evidence>
<proteinExistence type="predicted"/>
<dbReference type="EMBL" id="CP015249">
    <property type="protein sequence ID" value="ANB18707.1"/>
    <property type="molecule type" value="Genomic_DNA"/>
</dbReference>
<evidence type="ECO:0000313" key="2">
    <source>
        <dbReference type="EMBL" id="ANB18707.1"/>
    </source>
</evidence>
<gene>
    <name evidence="2" type="ORF">I596_2712</name>
</gene>
<evidence type="ECO:0008006" key="4">
    <source>
        <dbReference type="Google" id="ProtNLM"/>
    </source>
</evidence>
<dbReference type="RefSeq" id="WP_150132141.1">
    <property type="nucleotide sequence ID" value="NZ_CP015249.1"/>
</dbReference>
<protein>
    <recommendedName>
        <fullName evidence="4">Secreted protein</fullName>
    </recommendedName>
</protein>
<feature type="signal peptide" evidence="1">
    <location>
        <begin position="1"/>
        <end position="26"/>
    </location>
</feature>